<accession>A0A2M8KQA7</accession>
<organism evidence="6 7">
    <name type="scientific">Candidatus Roizmanbacteria bacterium CG10_big_fil_rev_8_21_14_0_10_39_12</name>
    <dbReference type="NCBI Taxonomy" id="1974852"/>
    <lineage>
        <taxon>Bacteria</taxon>
        <taxon>Candidatus Roizmaniibacteriota</taxon>
    </lineage>
</organism>
<feature type="transmembrane region" description="Helical" evidence="5">
    <location>
        <begin position="268"/>
        <end position="287"/>
    </location>
</feature>
<evidence type="ECO:0000256" key="1">
    <source>
        <dbReference type="ARBA" id="ARBA00004141"/>
    </source>
</evidence>
<feature type="transmembrane region" description="Helical" evidence="5">
    <location>
        <begin position="341"/>
        <end position="360"/>
    </location>
</feature>
<comment type="subcellular location">
    <subcellularLocation>
        <location evidence="1">Membrane</location>
        <topology evidence="1">Multi-pass membrane protein</topology>
    </subcellularLocation>
</comment>
<keyword evidence="2 5" id="KW-0812">Transmembrane</keyword>
<keyword evidence="3 5" id="KW-1133">Transmembrane helix</keyword>
<dbReference type="EMBL" id="PFEC01000017">
    <property type="protein sequence ID" value="PJE62102.1"/>
    <property type="molecule type" value="Genomic_DNA"/>
</dbReference>
<evidence type="ECO:0000313" key="7">
    <source>
        <dbReference type="Proteomes" id="UP000230222"/>
    </source>
</evidence>
<dbReference type="GO" id="GO:0016020">
    <property type="term" value="C:membrane"/>
    <property type="evidence" value="ECO:0007669"/>
    <property type="project" value="UniProtKB-SubCell"/>
</dbReference>
<proteinExistence type="predicted"/>
<reference evidence="7" key="1">
    <citation type="submission" date="2017-09" db="EMBL/GenBank/DDBJ databases">
        <title>Depth-based differentiation of microbial function through sediment-hosted aquifers and enrichment of novel symbionts in the deep terrestrial subsurface.</title>
        <authorList>
            <person name="Probst A.J."/>
            <person name="Ladd B."/>
            <person name="Jarett J.K."/>
            <person name="Geller-Mcgrath D.E."/>
            <person name="Sieber C.M.K."/>
            <person name="Emerson J.B."/>
            <person name="Anantharaman K."/>
            <person name="Thomas B.C."/>
            <person name="Malmstrom R."/>
            <person name="Stieglmeier M."/>
            <person name="Klingl A."/>
            <person name="Woyke T."/>
            <person name="Ryan C.M."/>
            <person name="Banfield J.F."/>
        </authorList>
    </citation>
    <scope>NUCLEOTIDE SEQUENCE [LARGE SCALE GENOMIC DNA]</scope>
</reference>
<dbReference type="CDD" id="cd13128">
    <property type="entry name" value="MATE_Wzx_like"/>
    <property type="match status" value="1"/>
</dbReference>
<feature type="transmembrane region" description="Helical" evidence="5">
    <location>
        <begin position="367"/>
        <end position="387"/>
    </location>
</feature>
<feature type="transmembrane region" description="Helical" evidence="5">
    <location>
        <begin position="121"/>
        <end position="141"/>
    </location>
</feature>
<dbReference type="PANTHER" id="PTHR43424">
    <property type="entry name" value="LOCUS PUTATIVE PROTEIN 1-RELATED"/>
    <property type="match status" value="1"/>
</dbReference>
<evidence type="ECO:0000256" key="2">
    <source>
        <dbReference type="ARBA" id="ARBA00022692"/>
    </source>
</evidence>
<evidence type="ECO:0000313" key="6">
    <source>
        <dbReference type="EMBL" id="PJE62102.1"/>
    </source>
</evidence>
<feature type="transmembrane region" description="Helical" evidence="5">
    <location>
        <begin position="299"/>
        <end position="329"/>
    </location>
</feature>
<evidence type="ECO:0000256" key="3">
    <source>
        <dbReference type="ARBA" id="ARBA00022989"/>
    </source>
</evidence>
<evidence type="ECO:0000256" key="5">
    <source>
        <dbReference type="SAM" id="Phobius"/>
    </source>
</evidence>
<sequence length="423" mass="46712">MPFINHFLNHLSAQAPKRYLKSAFWITSSRIISMAISLASTFYIARTLGPQNFGELSYAQSVIGILALFGALAGSLYRDIVKHPYREGVLLGTAWVVSLATSVVTAFLALSYAFLTPHSILTIWVIALLCLAQFISPFAIIQNVFYAKTETKVLALVNLSIHITISLAKILAMIEGNGVLILASILVLEQLLIAVTYSFMYVKLHRQSFTNWSFNASYAKTLIHDSIPLMIVAGSGAIAARIDQIFIKHSLDIASVGLYGMAVQLSELWQFLPGAILTAFFPAIIHARTNIESYRRRIFSLIGIFIVYGVGISAVMSFLAPTIISFIYGNAFFAGFNIFRIYIWSLTGMIVGFIVQYLLMAENLRRIQIYTAVIPAVINVILNILLIPRLGSSGAAIATVVSYTIAPFIPFCFPATRQTLWQK</sequence>
<protein>
    <submittedName>
        <fullName evidence="6">Uncharacterized protein</fullName>
    </submittedName>
</protein>
<comment type="caution">
    <text evidence="6">The sequence shown here is derived from an EMBL/GenBank/DDBJ whole genome shotgun (WGS) entry which is preliminary data.</text>
</comment>
<name>A0A2M8KQA7_9BACT</name>
<feature type="transmembrane region" description="Helical" evidence="5">
    <location>
        <begin position="89"/>
        <end position="115"/>
    </location>
</feature>
<dbReference type="InterPro" id="IPR052556">
    <property type="entry name" value="PolySynth_Transporter"/>
</dbReference>
<dbReference type="AlphaFoldDB" id="A0A2M8KQA7"/>
<feature type="transmembrane region" description="Helical" evidence="5">
    <location>
        <begin position="180"/>
        <end position="202"/>
    </location>
</feature>
<feature type="transmembrane region" description="Helical" evidence="5">
    <location>
        <begin position="153"/>
        <end position="174"/>
    </location>
</feature>
<dbReference type="InterPro" id="IPR002797">
    <property type="entry name" value="Polysacc_synth"/>
</dbReference>
<feature type="transmembrane region" description="Helical" evidence="5">
    <location>
        <begin position="393"/>
        <end position="413"/>
    </location>
</feature>
<feature type="transmembrane region" description="Helical" evidence="5">
    <location>
        <begin position="23"/>
        <end position="45"/>
    </location>
</feature>
<feature type="transmembrane region" description="Helical" evidence="5">
    <location>
        <begin position="222"/>
        <end position="242"/>
    </location>
</feature>
<dbReference type="PANTHER" id="PTHR43424:SF1">
    <property type="entry name" value="LOCUS PUTATIVE PROTEIN 1-RELATED"/>
    <property type="match status" value="1"/>
</dbReference>
<dbReference type="Proteomes" id="UP000230222">
    <property type="component" value="Unassembled WGS sequence"/>
</dbReference>
<feature type="transmembrane region" description="Helical" evidence="5">
    <location>
        <begin position="57"/>
        <end position="77"/>
    </location>
</feature>
<evidence type="ECO:0000256" key="4">
    <source>
        <dbReference type="ARBA" id="ARBA00023136"/>
    </source>
</evidence>
<keyword evidence="4 5" id="KW-0472">Membrane</keyword>
<gene>
    <name evidence="6" type="ORF">COU87_01070</name>
</gene>
<dbReference type="Pfam" id="PF01943">
    <property type="entry name" value="Polysacc_synt"/>
    <property type="match status" value="1"/>
</dbReference>